<sequence length="255" mass="29048">METISTMLNSKKENIKAVFIWLFIWQIFSMLVGQEILLVSPISAFRKLIELSVEKEFWISIINSFVRITSGFFIAFILGSICAVFSYFSEKFRIMVEPLVLTVQSVPVASFIILALVWISSENLSTFISMLMVFPIVYRNILTGINSIPKEIVEMTRVFEVKISDRIRYIYLSEMAPYIKSACSVSLGLCWKAGIAAEVIGIPDGSIGEKLYTAKVYLNTPELFAWTIVIVVISICFQKIFLYIINRILERMGIL</sequence>
<comment type="similarity">
    <text evidence="7">Belongs to the binding-protein-dependent transport system permease family.</text>
</comment>
<dbReference type="AlphaFoldDB" id="A0A544QUP8"/>
<keyword evidence="3" id="KW-1003">Cell membrane</keyword>
<protein>
    <submittedName>
        <fullName evidence="9">ABC transporter permease subunit</fullName>
    </submittedName>
</protein>
<comment type="subcellular location">
    <subcellularLocation>
        <location evidence="1 7">Cell membrane</location>
        <topology evidence="1 7">Multi-pass membrane protein</topology>
    </subcellularLocation>
</comment>
<evidence type="ECO:0000256" key="3">
    <source>
        <dbReference type="ARBA" id="ARBA00022475"/>
    </source>
</evidence>
<gene>
    <name evidence="9" type="ORF">EXD82_07070</name>
</gene>
<dbReference type="CDD" id="cd06261">
    <property type="entry name" value="TM_PBP2"/>
    <property type="match status" value="1"/>
</dbReference>
<dbReference type="GO" id="GO:0055085">
    <property type="term" value="P:transmembrane transport"/>
    <property type="evidence" value="ECO:0007669"/>
    <property type="project" value="InterPro"/>
</dbReference>
<comment type="caution">
    <text evidence="9">The sequence shown here is derived from an EMBL/GenBank/DDBJ whole genome shotgun (WGS) entry which is preliminary data.</text>
</comment>
<evidence type="ECO:0000256" key="2">
    <source>
        <dbReference type="ARBA" id="ARBA00022448"/>
    </source>
</evidence>
<reference evidence="9 10" key="1">
    <citation type="submission" date="2019-02" db="EMBL/GenBank/DDBJ databases">
        <title>Peptostreptococcaceae bacterium ZHW00191 nov., a new bacterium isolated from the human gut.</title>
        <authorList>
            <person name="Zhou H.-W."/>
            <person name="Chen X.-J."/>
        </authorList>
    </citation>
    <scope>NUCLEOTIDE SEQUENCE [LARGE SCALE GENOMIC DNA]</scope>
    <source>
        <strain evidence="9 10">ZHW00191</strain>
    </source>
</reference>
<evidence type="ECO:0000256" key="6">
    <source>
        <dbReference type="ARBA" id="ARBA00023136"/>
    </source>
</evidence>
<keyword evidence="5 7" id="KW-1133">Transmembrane helix</keyword>
<dbReference type="Proteomes" id="UP000317863">
    <property type="component" value="Unassembled WGS sequence"/>
</dbReference>
<name>A0A544QUP8_9FIRM</name>
<feature type="transmembrane region" description="Helical" evidence="7">
    <location>
        <begin position="65"/>
        <end position="87"/>
    </location>
</feature>
<dbReference type="PANTHER" id="PTHR30151">
    <property type="entry name" value="ALKANE SULFONATE ABC TRANSPORTER-RELATED, MEMBRANE SUBUNIT"/>
    <property type="match status" value="1"/>
</dbReference>
<evidence type="ECO:0000256" key="4">
    <source>
        <dbReference type="ARBA" id="ARBA00022692"/>
    </source>
</evidence>
<dbReference type="EMBL" id="SGJB01000011">
    <property type="protein sequence ID" value="TQQ84415.1"/>
    <property type="molecule type" value="Genomic_DNA"/>
</dbReference>
<keyword evidence="6 7" id="KW-0472">Membrane</keyword>
<dbReference type="OrthoDB" id="308958at2"/>
<dbReference type="PROSITE" id="PS50928">
    <property type="entry name" value="ABC_TM1"/>
    <property type="match status" value="1"/>
</dbReference>
<feature type="transmembrane region" description="Helical" evidence="7">
    <location>
        <begin position="20"/>
        <end position="45"/>
    </location>
</feature>
<evidence type="ECO:0000256" key="1">
    <source>
        <dbReference type="ARBA" id="ARBA00004651"/>
    </source>
</evidence>
<dbReference type="GO" id="GO:0005886">
    <property type="term" value="C:plasma membrane"/>
    <property type="evidence" value="ECO:0007669"/>
    <property type="project" value="UniProtKB-SubCell"/>
</dbReference>
<proteinExistence type="inferred from homology"/>
<evidence type="ECO:0000313" key="9">
    <source>
        <dbReference type="EMBL" id="TQQ84415.1"/>
    </source>
</evidence>
<feature type="transmembrane region" description="Helical" evidence="7">
    <location>
        <begin position="223"/>
        <end position="245"/>
    </location>
</feature>
<dbReference type="InterPro" id="IPR035906">
    <property type="entry name" value="MetI-like_sf"/>
</dbReference>
<dbReference type="SUPFAM" id="SSF161098">
    <property type="entry name" value="MetI-like"/>
    <property type="match status" value="1"/>
</dbReference>
<evidence type="ECO:0000313" key="10">
    <source>
        <dbReference type="Proteomes" id="UP000317863"/>
    </source>
</evidence>
<evidence type="ECO:0000256" key="7">
    <source>
        <dbReference type="RuleBase" id="RU363032"/>
    </source>
</evidence>
<dbReference type="PANTHER" id="PTHR30151:SF0">
    <property type="entry name" value="ABC TRANSPORTER PERMEASE PROTEIN MJ0413-RELATED"/>
    <property type="match status" value="1"/>
</dbReference>
<organism evidence="9 10">
    <name type="scientific">Peptacetobacter hominis</name>
    <dbReference type="NCBI Taxonomy" id="2743610"/>
    <lineage>
        <taxon>Bacteria</taxon>
        <taxon>Bacillati</taxon>
        <taxon>Bacillota</taxon>
        <taxon>Clostridia</taxon>
        <taxon>Peptostreptococcales</taxon>
        <taxon>Peptostreptococcaceae</taxon>
        <taxon>Peptacetobacter</taxon>
    </lineage>
</organism>
<keyword evidence="4 7" id="KW-0812">Transmembrane</keyword>
<dbReference type="InterPro" id="IPR000515">
    <property type="entry name" value="MetI-like"/>
</dbReference>
<feature type="transmembrane region" description="Helical" evidence="7">
    <location>
        <begin position="99"/>
        <end position="118"/>
    </location>
</feature>
<dbReference type="Gene3D" id="1.10.3720.10">
    <property type="entry name" value="MetI-like"/>
    <property type="match status" value="1"/>
</dbReference>
<feature type="domain" description="ABC transmembrane type-1" evidence="8">
    <location>
        <begin position="61"/>
        <end position="241"/>
    </location>
</feature>
<evidence type="ECO:0000259" key="8">
    <source>
        <dbReference type="PROSITE" id="PS50928"/>
    </source>
</evidence>
<keyword evidence="10" id="KW-1185">Reference proteome</keyword>
<accession>A0A544QUP8</accession>
<dbReference type="Pfam" id="PF00528">
    <property type="entry name" value="BPD_transp_1"/>
    <property type="match status" value="1"/>
</dbReference>
<keyword evidence="2 7" id="KW-0813">Transport</keyword>
<evidence type="ECO:0000256" key="5">
    <source>
        <dbReference type="ARBA" id="ARBA00022989"/>
    </source>
</evidence>